<comment type="pathway">
    <text evidence="9">Protein modification; protein lipoylation via endogenous pathway; protein N(6)-(lipoyl)lysine from octanoyl-[acyl-carrier-protein]: step 2/2.</text>
</comment>
<dbReference type="EC" id="2.8.1.8" evidence="9"/>
<dbReference type="SUPFAM" id="SSF102114">
    <property type="entry name" value="Radical SAM enzymes"/>
    <property type="match status" value="1"/>
</dbReference>
<dbReference type="Pfam" id="PF16881">
    <property type="entry name" value="LIAS_N"/>
    <property type="match status" value="1"/>
</dbReference>
<dbReference type="Gene3D" id="3.20.20.70">
    <property type="entry name" value="Aldolase class I"/>
    <property type="match status" value="1"/>
</dbReference>
<evidence type="ECO:0000256" key="1">
    <source>
        <dbReference type="ARBA" id="ARBA00004173"/>
    </source>
</evidence>
<comment type="cofactor">
    <cofactor evidence="9">
        <name>[4Fe-4S] cluster</name>
        <dbReference type="ChEBI" id="CHEBI:49883"/>
    </cofactor>
    <text evidence="9">Binds 2 [4Fe-4S] clusters per subunit. One cluster is coordinated with 3 cysteines and an exchangeable S-adenosyl-L-methionine.</text>
</comment>
<feature type="binding site" evidence="9">
    <location>
        <position position="115"/>
    </location>
    <ligand>
        <name>[4Fe-4S] cluster</name>
        <dbReference type="ChEBI" id="CHEBI:49883"/>
        <label>1</label>
    </ligand>
</feature>
<evidence type="ECO:0000256" key="4">
    <source>
        <dbReference type="ARBA" id="ARBA00022691"/>
    </source>
</evidence>
<evidence type="ECO:0000313" key="11">
    <source>
        <dbReference type="EMBL" id="WFD40964.1"/>
    </source>
</evidence>
<dbReference type="GO" id="GO:0046872">
    <property type="term" value="F:metal ion binding"/>
    <property type="evidence" value="ECO:0007669"/>
    <property type="project" value="UniProtKB-KW"/>
</dbReference>
<dbReference type="Pfam" id="PF04055">
    <property type="entry name" value="Radical_SAM"/>
    <property type="match status" value="1"/>
</dbReference>
<feature type="domain" description="Radical SAM core" evidence="10">
    <location>
        <begin position="119"/>
        <end position="340"/>
    </location>
</feature>
<comment type="similarity">
    <text evidence="9">Belongs to the radical SAM superfamily. Lipoyl synthase family.</text>
</comment>
<dbReference type="PANTHER" id="PTHR10949">
    <property type="entry name" value="LIPOYL SYNTHASE"/>
    <property type="match status" value="1"/>
</dbReference>
<dbReference type="InterPro" id="IPR003698">
    <property type="entry name" value="Lipoyl_synth"/>
</dbReference>
<keyword evidence="12" id="KW-1185">Reference proteome</keyword>
<proteinExistence type="inferred from homology"/>
<feature type="binding site" evidence="9">
    <location>
        <position position="136"/>
    </location>
    <ligand>
        <name>[4Fe-4S] cluster</name>
        <dbReference type="ChEBI" id="CHEBI:49883"/>
        <label>2</label>
        <note>4Fe-4S-S-AdoMet</note>
    </ligand>
</feature>
<keyword evidence="9" id="KW-0496">Mitochondrion</keyword>
<evidence type="ECO:0000256" key="8">
    <source>
        <dbReference type="ARBA" id="ARBA00047326"/>
    </source>
</evidence>
<keyword evidence="7 9" id="KW-0411">Iron-sulfur</keyword>
<keyword evidence="5 9" id="KW-0479">Metal-binding</keyword>
<dbReference type="GO" id="GO:0016992">
    <property type="term" value="F:lipoate synthase activity"/>
    <property type="evidence" value="ECO:0007669"/>
    <property type="project" value="UniProtKB-UniRule"/>
</dbReference>
<feature type="binding site" evidence="9">
    <location>
        <position position="109"/>
    </location>
    <ligand>
        <name>[4Fe-4S] cluster</name>
        <dbReference type="ChEBI" id="CHEBI:49883"/>
        <label>1</label>
    </ligand>
</feature>
<feature type="binding site" evidence="9">
    <location>
        <position position="351"/>
    </location>
    <ligand>
        <name>[4Fe-4S] cluster</name>
        <dbReference type="ChEBI" id="CHEBI:49883"/>
        <label>1</label>
    </ligand>
</feature>
<feature type="binding site" evidence="9">
    <location>
        <position position="143"/>
    </location>
    <ligand>
        <name>[4Fe-4S] cluster</name>
        <dbReference type="ChEBI" id="CHEBI:49883"/>
        <label>2</label>
        <note>4Fe-4S-S-AdoMet</note>
    </ligand>
</feature>
<sequence>MDRVAYRTLGARGLHTSRALCAPGSSAARAAVPGSRLEAMRARLAEDSTITIDDFAETKRAERIQLGRINDMRLPSYMKTNIPKGANFGRIKRDLRGLGLSTVCEEARCPNIGECWGGEGGKENATATIMLMGDTCTRACRFCAVKTSRAPAPLDPHEPENTAEAISRWGLGYIVLTSVDRDDIADGGAAHIAQTVSKIKQKAPHILVEALVPDFAGDEACVRHVATSGLDVYAHNVETVERTTPFVRDRRAKYRQSLQMLAHAKEARPDLVTKTSIMLGCGEAPHEVEQTLRDLREANVDVVTFGQYMRPTKRHMKVSDYVTPEQFAEWQRKAEAMGFLYVASGPLVRSSYKAGEFFIKNVIENRRAAGTPIEARAQDALAHQTV</sequence>
<dbReference type="GO" id="GO:0005739">
    <property type="term" value="C:mitochondrion"/>
    <property type="evidence" value="ECO:0007669"/>
    <property type="project" value="UniProtKB-SubCell"/>
</dbReference>
<dbReference type="SFLD" id="SFLDS00029">
    <property type="entry name" value="Radical_SAM"/>
    <property type="match status" value="1"/>
</dbReference>
<protein>
    <recommendedName>
        <fullName evidence="9">Lipoyl synthase, mitochondrial</fullName>
        <ecNumber evidence="9">2.8.1.8</ecNumber>
    </recommendedName>
    <alternativeName>
        <fullName evidence="9">Lipoate synthase</fullName>
        <shortName evidence="9">LS</shortName>
        <shortName evidence="9">Lip-syn</shortName>
    </alternativeName>
    <alternativeName>
        <fullName evidence="9">Lipoic acid synthase</fullName>
    </alternativeName>
</protein>
<feature type="binding site" evidence="9">
    <location>
        <position position="104"/>
    </location>
    <ligand>
        <name>[4Fe-4S] cluster</name>
        <dbReference type="ChEBI" id="CHEBI:49883"/>
        <label>1</label>
    </ligand>
</feature>
<accession>A0AAF0JCB0</accession>
<dbReference type="InterPro" id="IPR007197">
    <property type="entry name" value="rSAM"/>
</dbReference>
<organism evidence="11 12">
    <name type="scientific">Malassezia japonica</name>
    <dbReference type="NCBI Taxonomy" id="223818"/>
    <lineage>
        <taxon>Eukaryota</taxon>
        <taxon>Fungi</taxon>
        <taxon>Dikarya</taxon>
        <taxon>Basidiomycota</taxon>
        <taxon>Ustilaginomycotina</taxon>
        <taxon>Malasseziomycetes</taxon>
        <taxon>Malasseziales</taxon>
        <taxon>Malasseziaceae</taxon>
        <taxon>Malassezia</taxon>
    </lineage>
</organism>
<dbReference type="InterPro" id="IPR006638">
    <property type="entry name" value="Elp3/MiaA/NifB-like_rSAM"/>
</dbReference>
<dbReference type="InterPro" id="IPR013785">
    <property type="entry name" value="Aldolase_TIM"/>
</dbReference>
<dbReference type="GO" id="GO:0051539">
    <property type="term" value="F:4 iron, 4 sulfur cluster binding"/>
    <property type="evidence" value="ECO:0007669"/>
    <property type="project" value="UniProtKB-UniRule"/>
</dbReference>
<evidence type="ECO:0000256" key="9">
    <source>
        <dbReference type="HAMAP-Rule" id="MF_03123"/>
    </source>
</evidence>
<comment type="catalytic activity">
    <reaction evidence="8 9">
        <text>[[Fe-S] cluster scaffold protein carrying a second [4Fe-4S](2+) cluster] + N(6)-octanoyl-L-lysyl-[protein] + 2 oxidized [2Fe-2S]-[ferredoxin] + 2 S-adenosyl-L-methionine + 4 H(+) = [[Fe-S] cluster scaffold protein] + N(6)-[(R)-dihydrolipoyl]-L-lysyl-[protein] + 4 Fe(3+) + 2 hydrogen sulfide + 2 5'-deoxyadenosine + 2 L-methionine + 2 reduced [2Fe-2S]-[ferredoxin]</text>
        <dbReference type="Rhea" id="RHEA:16585"/>
        <dbReference type="Rhea" id="RHEA-COMP:9928"/>
        <dbReference type="Rhea" id="RHEA-COMP:10000"/>
        <dbReference type="Rhea" id="RHEA-COMP:10001"/>
        <dbReference type="Rhea" id="RHEA-COMP:10475"/>
        <dbReference type="Rhea" id="RHEA-COMP:14568"/>
        <dbReference type="Rhea" id="RHEA-COMP:14569"/>
        <dbReference type="ChEBI" id="CHEBI:15378"/>
        <dbReference type="ChEBI" id="CHEBI:17319"/>
        <dbReference type="ChEBI" id="CHEBI:29034"/>
        <dbReference type="ChEBI" id="CHEBI:29919"/>
        <dbReference type="ChEBI" id="CHEBI:33722"/>
        <dbReference type="ChEBI" id="CHEBI:33737"/>
        <dbReference type="ChEBI" id="CHEBI:33738"/>
        <dbReference type="ChEBI" id="CHEBI:57844"/>
        <dbReference type="ChEBI" id="CHEBI:59789"/>
        <dbReference type="ChEBI" id="CHEBI:78809"/>
        <dbReference type="ChEBI" id="CHEBI:83100"/>
        <dbReference type="EC" id="2.8.1.8"/>
    </reaction>
</comment>
<evidence type="ECO:0000256" key="3">
    <source>
        <dbReference type="ARBA" id="ARBA00022679"/>
    </source>
</evidence>
<feature type="binding site" evidence="9">
    <location>
        <position position="140"/>
    </location>
    <ligand>
        <name>[4Fe-4S] cluster</name>
        <dbReference type="ChEBI" id="CHEBI:49883"/>
        <label>2</label>
        <note>4Fe-4S-S-AdoMet</note>
    </ligand>
</feature>
<dbReference type="SFLD" id="SFLDF00271">
    <property type="entry name" value="lipoyl_synthase"/>
    <property type="match status" value="1"/>
</dbReference>
<dbReference type="NCBIfam" id="NF009544">
    <property type="entry name" value="PRK12928.1"/>
    <property type="match status" value="1"/>
</dbReference>
<dbReference type="AlphaFoldDB" id="A0AAF0JCB0"/>
<evidence type="ECO:0000256" key="5">
    <source>
        <dbReference type="ARBA" id="ARBA00022723"/>
    </source>
</evidence>
<dbReference type="Proteomes" id="UP001217754">
    <property type="component" value="Chromosome 8"/>
</dbReference>
<reference evidence="11" key="1">
    <citation type="submission" date="2023-03" db="EMBL/GenBank/DDBJ databases">
        <title>Mating type loci evolution in Malassezia.</title>
        <authorList>
            <person name="Coelho M.A."/>
        </authorList>
    </citation>
    <scope>NUCLEOTIDE SEQUENCE</scope>
    <source>
        <strain evidence="11">CBS 9431</strain>
    </source>
</reference>
<evidence type="ECO:0000256" key="7">
    <source>
        <dbReference type="ARBA" id="ARBA00023014"/>
    </source>
</evidence>
<evidence type="ECO:0000256" key="6">
    <source>
        <dbReference type="ARBA" id="ARBA00023004"/>
    </source>
</evidence>
<dbReference type="HAMAP" id="MF_00206">
    <property type="entry name" value="Lipoyl_synth"/>
    <property type="match status" value="1"/>
</dbReference>
<keyword evidence="2 9" id="KW-0004">4Fe-4S</keyword>
<dbReference type="NCBIfam" id="NF004019">
    <property type="entry name" value="PRK05481.1"/>
    <property type="match status" value="1"/>
</dbReference>
<gene>
    <name evidence="11" type="ORF">MJAP1_003955</name>
</gene>
<dbReference type="NCBIfam" id="TIGR00510">
    <property type="entry name" value="lipA"/>
    <property type="match status" value="1"/>
</dbReference>
<dbReference type="InterPro" id="IPR031691">
    <property type="entry name" value="LIAS_N"/>
</dbReference>
<dbReference type="RefSeq" id="XP_060123861.1">
    <property type="nucleotide sequence ID" value="XM_060267878.1"/>
</dbReference>
<dbReference type="EMBL" id="CP119965">
    <property type="protein sequence ID" value="WFD40964.1"/>
    <property type="molecule type" value="Genomic_DNA"/>
</dbReference>
<dbReference type="GO" id="GO:0009249">
    <property type="term" value="P:protein lipoylation"/>
    <property type="evidence" value="ECO:0007669"/>
    <property type="project" value="UniProtKB-UniRule"/>
</dbReference>
<dbReference type="SFLD" id="SFLDG01058">
    <property type="entry name" value="lipoyl_synthase_like"/>
    <property type="match status" value="1"/>
</dbReference>
<evidence type="ECO:0000256" key="2">
    <source>
        <dbReference type="ARBA" id="ARBA00022485"/>
    </source>
</evidence>
<dbReference type="FunFam" id="3.20.20.70:FF:000036">
    <property type="entry name" value="Lipoyl synthase, mitochondrial"/>
    <property type="match status" value="1"/>
</dbReference>
<dbReference type="SMART" id="SM00729">
    <property type="entry name" value="Elp3"/>
    <property type="match status" value="1"/>
</dbReference>
<keyword evidence="3 9" id="KW-0808">Transferase</keyword>
<comment type="function">
    <text evidence="9">Catalyzes the radical-mediated insertion of two sulfur atoms into the C-6 and C-8 positions of the octanoyl moiety bound to the lipoyl domains of lipoate-dependent enzymes, thereby converting the octanoylated domains into lipoylated derivatives.</text>
</comment>
<evidence type="ECO:0000313" key="12">
    <source>
        <dbReference type="Proteomes" id="UP001217754"/>
    </source>
</evidence>
<evidence type="ECO:0000259" key="10">
    <source>
        <dbReference type="PROSITE" id="PS51918"/>
    </source>
</evidence>
<dbReference type="PANTHER" id="PTHR10949:SF0">
    <property type="entry name" value="LIPOYL SYNTHASE, MITOCHONDRIAL"/>
    <property type="match status" value="1"/>
</dbReference>
<dbReference type="InterPro" id="IPR058240">
    <property type="entry name" value="rSAM_sf"/>
</dbReference>
<dbReference type="GeneID" id="85227606"/>
<keyword evidence="6 9" id="KW-0408">Iron</keyword>
<comment type="subcellular location">
    <subcellularLocation>
        <location evidence="1 9">Mitochondrion</location>
    </subcellularLocation>
</comment>
<name>A0AAF0JCB0_9BASI</name>
<keyword evidence="4 9" id="KW-0949">S-adenosyl-L-methionine</keyword>
<dbReference type="CDD" id="cd01335">
    <property type="entry name" value="Radical_SAM"/>
    <property type="match status" value="1"/>
</dbReference>
<dbReference type="PROSITE" id="PS51918">
    <property type="entry name" value="RADICAL_SAM"/>
    <property type="match status" value="1"/>
</dbReference>